<evidence type="ECO:0000256" key="2">
    <source>
        <dbReference type="ARBA" id="ARBA00022692"/>
    </source>
</evidence>
<keyword evidence="5" id="KW-0175">Coiled coil</keyword>
<name>A0A1Q3C2L1_CEPFO</name>
<protein>
    <submittedName>
        <fullName evidence="9">Zein-binding domain-containing protein</fullName>
    </submittedName>
</protein>
<evidence type="ECO:0000256" key="4">
    <source>
        <dbReference type="ARBA" id="ARBA00023136"/>
    </source>
</evidence>
<gene>
    <name evidence="9" type="ORF">CFOL_v3_17871</name>
</gene>
<dbReference type="STRING" id="3775.A0A1Q3C2L1"/>
<accession>A0A1Q3C2L1</accession>
<evidence type="ECO:0000256" key="1">
    <source>
        <dbReference type="ARBA" id="ARBA00004167"/>
    </source>
</evidence>
<dbReference type="FunCoup" id="A0A1Q3C2L1">
    <property type="interactions" value="1"/>
</dbReference>
<feature type="region of interest" description="Disordered" evidence="6">
    <location>
        <begin position="439"/>
        <end position="536"/>
    </location>
</feature>
<feature type="region of interest" description="Disordered" evidence="6">
    <location>
        <begin position="225"/>
        <end position="255"/>
    </location>
</feature>
<sequence length="604" mass="68075">MAKRSFQRFVEQELGKFPHFVIFAVLEWLLIILLFIEGILAFLANVYSKFFELKIPCLLCTRLDHVLVHRNPDFYYNESICDAHKKDVSSLAYCHVHKKLSDIKKMCEGCLLSFATEKESDCDTYKSLVGILHKDLELLVDDDQELHLALPSGKKEDEKQVENSSSHLCSCCGKPLKVKSSNSKVLKSSGLSSAPAPSPRAPFVTARNQETRNLDLPHTRYSQLRFTSDNQSELPEDVDGSTPLGRQYADDEDKTPNFAKGNKFFGIPLTDSAAASPKWIMRRKSPLEKTEFAGESIEGQVPNEADGETILHHLKRQVRLDRKSLMDLYMELDEERSASAVAANNAMAMITRLQAEKASVQMEALQYQRMMEEQAEYDQEALQASNNLLAKREEEMKDLEDEIEAYRLKYGCLEEEDYERLGVETGKDYQDLKSQSFASCNEKSGSSSPISSVNESSNGVNATSKEQDGALQEKINGGRSLDRTESSSRMERNRRLGRLQNLEKKLQLPRNDNGTVSSQSSCDIPNLLNEETGKGSKSTLTNELLHLHERVKALEADGGFLQHIANSLHHGSEEGTKLLTEISHNLQKLHHFVSKPYEELDFDA</sequence>
<comment type="subcellular location">
    <subcellularLocation>
        <location evidence="1">Membrane</location>
        <topology evidence="1">Single-pass membrane protein</topology>
    </subcellularLocation>
</comment>
<dbReference type="AlphaFoldDB" id="A0A1Q3C2L1"/>
<evidence type="ECO:0000256" key="5">
    <source>
        <dbReference type="SAM" id="Coils"/>
    </source>
</evidence>
<dbReference type="PANTHER" id="PTHR31448">
    <property type="entry name" value="MYOSIN-BINDING PROTEIN 2"/>
    <property type="match status" value="1"/>
</dbReference>
<evidence type="ECO:0000313" key="9">
    <source>
        <dbReference type="EMBL" id="GAV74391.1"/>
    </source>
</evidence>
<keyword evidence="4 7" id="KW-0472">Membrane</keyword>
<dbReference type="InterPro" id="IPR039306">
    <property type="entry name" value="MYOB"/>
</dbReference>
<feature type="compositionally biased region" description="Basic and acidic residues" evidence="6">
    <location>
        <begin position="480"/>
        <end position="494"/>
    </location>
</feature>
<evidence type="ECO:0000256" key="7">
    <source>
        <dbReference type="SAM" id="Phobius"/>
    </source>
</evidence>
<dbReference type="InParanoid" id="A0A1Q3C2L1"/>
<proteinExistence type="predicted"/>
<dbReference type="Proteomes" id="UP000187406">
    <property type="component" value="Unassembled WGS sequence"/>
</dbReference>
<dbReference type="Pfam" id="PF04576">
    <property type="entry name" value="Zein-binding"/>
    <property type="match status" value="1"/>
</dbReference>
<evidence type="ECO:0000256" key="3">
    <source>
        <dbReference type="ARBA" id="ARBA00022989"/>
    </source>
</evidence>
<dbReference type="GO" id="GO:0016020">
    <property type="term" value="C:membrane"/>
    <property type="evidence" value="ECO:0007669"/>
    <property type="project" value="UniProtKB-SubCell"/>
</dbReference>
<dbReference type="PANTHER" id="PTHR31448:SF9">
    <property type="entry name" value="MYOSIN-BINDING PROTEIN 6-RELATED"/>
    <property type="match status" value="1"/>
</dbReference>
<keyword evidence="10" id="KW-1185">Reference proteome</keyword>
<dbReference type="PROSITE" id="PS51775">
    <property type="entry name" value="GTD_BINDING"/>
    <property type="match status" value="1"/>
</dbReference>
<feature type="coiled-coil region" evidence="5">
    <location>
        <begin position="343"/>
        <end position="416"/>
    </location>
</feature>
<feature type="transmembrane region" description="Helical" evidence="7">
    <location>
        <begin position="20"/>
        <end position="47"/>
    </location>
</feature>
<comment type="caution">
    <text evidence="9">The sequence shown here is derived from an EMBL/GenBank/DDBJ whole genome shotgun (WGS) entry which is preliminary data.</text>
</comment>
<keyword evidence="2 7" id="KW-0812">Transmembrane</keyword>
<dbReference type="OrthoDB" id="1853282at2759"/>
<organism evidence="9 10">
    <name type="scientific">Cephalotus follicularis</name>
    <name type="common">Albany pitcher plant</name>
    <dbReference type="NCBI Taxonomy" id="3775"/>
    <lineage>
        <taxon>Eukaryota</taxon>
        <taxon>Viridiplantae</taxon>
        <taxon>Streptophyta</taxon>
        <taxon>Embryophyta</taxon>
        <taxon>Tracheophyta</taxon>
        <taxon>Spermatophyta</taxon>
        <taxon>Magnoliopsida</taxon>
        <taxon>eudicotyledons</taxon>
        <taxon>Gunneridae</taxon>
        <taxon>Pentapetalae</taxon>
        <taxon>rosids</taxon>
        <taxon>fabids</taxon>
        <taxon>Oxalidales</taxon>
        <taxon>Cephalotaceae</taxon>
        <taxon>Cephalotus</taxon>
    </lineage>
</organism>
<feature type="compositionally biased region" description="Low complexity" evidence="6">
    <location>
        <begin position="444"/>
        <end position="457"/>
    </location>
</feature>
<evidence type="ECO:0000259" key="8">
    <source>
        <dbReference type="PROSITE" id="PS51775"/>
    </source>
</evidence>
<dbReference type="InterPro" id="IPR007656">
    <property type="entry name" value="GTD-bd"/>
</dbReference>
<evidence type="ECO:0000313" key="10">
    <source>
        <dbReference type="Proteomes" id="UP000187406"/>
    </source>
</evidence>
<dbReference type="EMBL" id="BDDD01001229">
    <property type="protein sequence ID" value="GAV74391.1"/>
    <property type="molecule type" value="Genomic_DNA"/>
</dbReference>
<reference evidence="10" key="1">
    <citation type="submission" date="2016-04" db="EMBL/GenBank/DDBJ databases">
        <title>Cephalotus genome sequencing.</title>
        <authorList>
            <person name="Fukushima K."/>
            <person name="Hasebe M."/>
            <person name="Fang X."/>
        </authorList>
    </citation>
    <scope>NUCLEOTIDE SEQUENCE [LARGE SCALE GENOMIC DNA]</scope>
    <source>
        <strain evidence="10">cv. St1</strain>
    </source>
</reference>
<dbReference type="GO" id="GO:0080115">
    <property type="term" value="F:myosin XI tail binding"/>
    <property type="evidence" value="ECO:0007669"/>
    <property type="project" value="UniProtKB-ARBA"/>
</dbReference>
<feature type="domain" description="GTD-binding" evidence="8">
    <location>
        <begin position="309"/>
        <end position="407"/>
    </location>
</feature>
<feature type="compositionally biased region" description="Polar residues" evidence="6">
    <location>
        <begin position="510"/>
        <end position="523"/>
    </location>
</feature>
<keyword evidence="3 7" id="KW-1133">Transmembrane helix</keyword>
<evidence type="ECO:0000256" key="6">
    <source>
        <dbReference type="SAM" id="MobiDB-lite"/>
    </source>
</evidence>